<gene>
    <name evidence="2" type="ORF">GCM10010171_33750</name>
</gene>
<keyword evidence="3" id="KW-1185">Reference proteome</keyword>
<feature type="transmembrane region" description="Helical" evidence="1">
    <location>
        <begin position="64"/>
        <end position="85"/>
    </location>
</feature>
<proteinExistence type="predicted"/>
<dbReference type="EMBL" id="BMRB01000002">
    <property type="protein sequence ID" value="GGS36350.1"/>
    <property type="molecule type" value="Genomic_DNA"/>
</dbReference>
<reference evidence="2" key="1">
    <citation type="journal article" date="2014" name="Int. J. Syst. Evol. Microbiol.">
        <title>Complete genome sequence of Corynebacterium casei LMG S-19264T (=DSM 44701T), isolated from a smear-ripened cheese.</title>
        <authorList>
            <consortium name="US DOE Joint Genome Institute (JGI-PGF)"/>
            <person name="Walter F."/>
            <person name="Albersmeier A."/>
            <person name="Kalinowski J."/>
            <person name="Ruckert C."/>
        </authorList>
    </citation>
    <scope>NUCLEOTIDE SEQUENCE</scope>
    <source>
        <strain evidence="2">JCM 3276</strain>
    </source>
</reference>
<reference evidence="2" key="2">
    <citation type="submission" date="2020-09" db="EMBL/GenBank/DDBJ databases">
        <authorList>
            <person name="Sun Q."/>
            <person name="Ohkuma M."/>
        </authorList>
    </citation>
    <scope>NUCLEOTIDE SEQUENCE</scope>
    <source>
        <strain evidence="2">JCM 3276</strain>
    </source>
</reference>
<accession>A0A918GI47</accession>
<comment type="caution">
    <text evidence="2">The sequence shown here is derived from an EMBL/GenBank/DDBJ whole genome shotgun (WGS) entry which is preliminary data.</text>
</comment>
<dbReference type="AlphaFoldDB" id="A0A918GI47"/>
<evidence type="ECO:0000256" key="1">
    <source>
        <dbReference type="SAM" id="Phobius"/>
    </source>
</evidence>
<evidence type="ECO:0000313" key="2">
    <source>
        <dbReference type="EMBL" id="GGS36350.1"/>
    </source>
</evidence>
<evidence type="ECO:0000313" key="3">
    <source>
        <dbReference type="Proteomes" id="UP000660680"/>
    </source>
</evidence>
<dbReference type="RefSeq" id="WP_189211322.1">
    <property type="nucleotide sequence ID" value="NZ_BMRB01000002.1"/>
</dbReference>
<keyword evidence="1" id="KW-0472">Membrane</keyword>
<sequence>MSTLARYEHFGVDLAVLDLSTTEVLMLGTEVVFPPLAFLLVLMLLALAAHQAVIVLLHRGRRTVPYVIAVAAGLLGLVMFVRGMVGLLWVELSKREFPGLTPICLGLGLPLVAYGLWIARELRSPGRHTRGVNEVLILVGLAGMTVIGLFWATNVFAGAYGRGRAAEAAAELHTRPMVVLDLTQRLYLPEDLAGVDQFALDDGGSFTVRCQGLRLLTEAGGRLFLVPPDWEGAGRRTIVVPNDDSVRVQFLPD</sequence>
<keyword evidence="1" id="KW-1133">Transmembrane helix</keyword>
<feature type="transmembrane region" description="Helical" evidence="1">
    <location>
        <begin position="97"/>
        <end position="119"/>
    </location>
</feature>
<protein>
    <submittedName>
        <fullName evidence="2">Uncharacterized protein</fullName>
    </submittedName>
</protein>
<dbReference type="Proteomes" id="UP000660680">
    <property type="component" value="Unassembled WGS sequence"/>
</dbReference>
<organism evidence="2 3">
    <name type="scientific">Actinokineospora fastidiosa</name>
    <dbReference type="NCBI Taxonomy" id="1816"/>
    <lineage>
        <taxon>Bacteria</taxon>
        <taxon>Bacillati</taxon>
        <taxon>Actinomycetota</taxon>
        <taxon>Actinomycetes</taxon>
        <taxon>Pseudonocardiales</taxon>
        <taxon>Pseudonocardiaceae</taxon>
        <taxon>Actinokineospora</taxon>
    </lineage>
</organism>
<name>A0A918GI47_9PSEU</name>
<feature type="transmembrane region" description="Helical" evidence="1">
    <location>
        <begin position="36"/>
        <end position="57"/>
    </location>
</feature>
<feature type="transmembrane region" description="Helical" evidence="1">
    <location>
        <begin position="131"/>
        <end position="152"/>
    </location>
</feature>
<keyword evidence="1" id="KW-0812">Transmembrane</keyword>